<evidence type="ECO:0000313" key="2">
    <source>
        <dbReference type="EMBL" id="URI07900.1"/>
    </source>
</evidence>
<dbReference type="Proteomes" id="UP001056201">
    <property type="component" value="Chromosome 1"/>
</dbReference>
<keyword evidence="3" id="KW-1185">Reference proteome</keyword>
<dbReference type="EMBL" id="CP097635">
    <property type="protein sequence ID" value="URI07900.1"/>
    <property type="molecule type" value="Genomic_DNA"/>
</dbReference>
<organism evidence="2 3">
    <name type="scientific">Aquincola tertiaricarbonis</name>
    <dbReference type="NCBI Taxonomy" id="391953"/>
    <lineage>
        <taxon>Bacteria</taxon>
        <taxon>Pseudomonadati</taxon>
        <taxon>Pseudomonadota</taxon>
        <taxon>Betaproteobacteria</taxon>
        <taxon>Burkholderiales</taxon>
        <taxon>Sphaerotilaceae</taxon>
        <taxon>Aquincola</taxon>
    </lineage>
</organism>
<dbReference type="InterPro" id="IPR029016">
    <property type="entry name" value="GAF-like_dom_sf"/>
</dbReference>
<dbReference type="RefSeq" id="WP_250196124.1">
    <property type="nucleotide sequence ID" value="NZ_CP097635.1"/>
</dbReference>
<evidence type="ECO:0000259" key="1">
    <source>
        <dbReference type="SMART" id="SM00065"/>
    </source>
</evidence>
<accession>A0ABY4S5D7</accession>
<dbReference type="SMART" id="SM00065">
    <property type="entry name" value="GAF"/>
    <property type="match status" value="1"/>
</dbReference>
<sequence>MKIWPITTQDSSQRLEWLARLEILDSSCKAQFEEVVLTAAAICQTPIVLVSLIDRNRQWFKAQFGFGSQETGLDMSICAKAIEHEGVFVVTNAEADPRVNSNPLVYGQPSIQFYAGAPLIVADGTAIGMVCVLDTKVREEGVSPVQDTALKELARRVMFLLEHRPLRRPEPCPKSAAQLAAMLCG</sequence>
<dbReference type="PANTHER" id="PTHR43102">
    <property type="entry name" value="SLR1143 PROTEIN"/>
    <property type="match status" value="1"/>
</dbReference>
<protein>
    <submittedName>
        <fullName evidence="2">GAF domain-containing protein</fullName>
    </submittedName>
</protein>
<name>A0ABY4S5D7_AQUTE</name>
<dbReference type="SUPFAM" id="SSF55781">
    <property type="entry name" value="GAF domain-like"/>
    <property type="match status" value="1"/>
</dbReference>
<gene>
    <name evidence="2" type="ORF">MW290_04765</name>
</gene>
<reference evidence="2" key="1">
    <citation type="submission" date="2022-05" db="EMBL/GenBank/DDBJ databases">
        <title>An RpoN-dependent PEP-CTERM gene is involved in floc formation of an Aquincola tertiaricarbonis strain.</title>
        <authorList>
            <person name="Qiu D."/>
            <person name="Xia M."/>
        </authorList>
    </citation>
    <scope>NUCLEOTIDE SEQUENCE</scope>
    <source>
        <strain evidence="2">RN12</strain>
    </source>
</reference>
<dbReference type="Pfam" id="PF01590">
    <property type="entry name" value="GAF"/>
    <property type="match status" value="1"/>
</dbReference>
<dbReference type="Gene3D" id="3.30.450.40">
    <property type="match status" value="1"/>
</dbReference>
<dbReference type="InterPro" id="IPR003018">
    <property type="entry name" value="GAF"/>
</dbReference>
<evidence type="ECO:0000313" key="3">
    <source>
        <dbReference type="Proteomes" id="UP001056201"/>
    </source>
</evidence>
<proteinExistence type="predicted"/>
<feature type="domain" description="GAF" evidence="1">
    <location>
        <begin position="27"/>
        <end position="171"/>
    </location>
</feature>
<dbReference type="PANTHER" id="PTHR43102:SF2">
    <property type="entry name" value="GAF DOMAIN-CONTAINING PROTEIN"/>
    <property type="match status" value="1"/>
</dbReference>